<dbReference type="AlphaFoldDB" id="N1UAJ7"/>
<dbReference type="Proteomes" id="UP000012249">
    <property type="component" value="Unassembled WGS sequence"/>
</dbReference>
<gene>
    <name evidence="1" type="ORF">LEP1GSC043_2944</name>
</gene>
<proteinExistence type="predicted"/>
<evidence type="ECO:0000313" key="1">
    <source>
        <dbReference type="EMBL" id="EMY16122.1"/>
    </source>
</evidence>
<organism evidence="1 2">
    <name type="scientific">Leptospira weilii str. Ecochallenge</name>
    <dbReference type="NCBI Taxonomy" id="1049986"/>
    <lineage>
        <taxon>Bacteria</taxon>
        <taxon>Pseudomonadati</taxon>
        <taxon>Spirochaetota</taxon>
        <taxon>Spirochaetia</taxon>
        <taxon>Leptospirales</taxon>
        <taxon>Leptospiraceae</taxon>
        <taxon>Leptospira</taxon>
    </lineage>
</organism>
<dbReference type="EMBL" id="AHMI02000046">
    <property type="protein sequence ID" value="EMY16122.1"/>
    <property type="molecule type" value="Genomic_DNA"/>
</dbReference>
<comment type="caution">
    <text evidence="1">The sequence shown here is derived from an EMBL/GenBank/DDBJ whole genome shotgun (WGS) entry which is preliminary data.</text>
</comment>
<sequence length="57" mass="6813">MGFAGICDFFVYYKNCMNWNPSSRKCSEKTDRFSFDFYEKWVVCRFASHGKGNLVFF</sequence>
<protein>
    <submittedName>
        <fullName evidence="1">Uncharacterized protein</fullName>
    </submittedName>
</protein>
<evidence type="ECO:0000313" key="2">
    <source>
        <dbReference type="Proteomes" id="UP000012249"/>
    </source>
</evidence>
<reference evidence="1 2" key="1">
    <citation type="submission" date="2013-02" db="EMBL/GenBank/DDBJ databases">
        <authorList>
            <person name="Harkins D.M."/>
            <person name="Durkin A.S."/>
            <person name="Brinkac L.M."/>
            <person name="Haft D.H."/>
            <person name="Selengut J.D."/>
            <person name="Sanka R."/>
            <person name="DePew J."/>
            <person name="Purushe J."/>
            <person name="Haake D.A."/>
            <person name="Matsunaga J."/>
            <person name="Vinetz J.M."/>
            <person name="Sutton G.G."/>
            <person name="Nierman W.C."/>
            <person name="Fouts D.E."/>
        </authorList>
    </citation>
    <scope>NUCLEOTIDE SEQUENCE [LARGE SCALE GENOMIC DNA]</scope>
    <source>
        <strain evidence="1 2">Ecochallenge</strain>
    </source>
</reference>
<accession>N1UAJ7</accession>
<name>N1UAJ7_9LEPT</name>